<name>A0A4S8Q235_9ACTN</name>
<proteinExistence type="predicted"/>
<dbReference type="OrthoDB" id="4827574at2"/>
<evidence type="ECO:0000259" key="1">
    <source>
        <dbReference type="Pfam" id="PF09346"/>
    </source>
</evidence>
<dbReference type="Proteomes" id="UP000308760">
    <property type="component" value="Unassembled WGS sequence"/>
</dbReference>
<protein>
    <submittedName>
        <fullName evidence="2">SMI1/KNR4 family protein</fullName>
    </submittedName>
</protein>
<evidence type="ECO:0000313" key="3">
    <source>
        <dbReference type="Proteomes" id="UP000308760"/>
    </source>
</evidence>
<dbReference type="SUPFAM" id="SSF160631">
    <property type="entry name" value="SMI1/KNR4-like"/>
    <property type="match status" value="1"/>
</dbReference>
<sequence length="142" mass="15216">MVSTAESSLGYTLPQSLVALLDDCNGGVPARRCYPISSPTSWADDHIEIKAILGIGGGHGLHSDSGFDSEYMISEWEYPAIGIVLCAMPSGGHDAVMLDYSEAGRHSEPSVAYIDENRVPQRIASSFSEFITGLRDSDEFGS</sequence>
<organism evidence="2 3">
    <name type="scientific">Glycomyces buryatensis</name>
    <dbReference type="NCBI Taxonomy" id="2570927"/>
    <lineage>
        <taxon>Bacteria</taxon>
        <taxon>Bacillati</taxon>
        <taxon>Actinomycetota</taxon>
        <taxon>Actinomycetes</taxon>
        <taxon>Glycomycetales</taxon>
        <taxon>Glycomycetaceae</taxon>
        <taxon>Glycomyces</taxon>
    </lineage>
</organism>
<reference evidence="3" key="1">
    <citation type="submission" date="2019-04" db="EMBL/GenBank/DDBJ databases">
        <title>Nocardioides xinjiangensis sp. nov.</title>
        <authorList>
            <person name="Liu S."/>
        </authorList>
    </citation>
    <scope>NUCLEOTIDE SEQUENCE [LARGE SCALE GENOMIC DNA]</scope>
    <source>
        <strain evidence="3">18</strain>
    </source>
</reference>
<accession>A0A4S8Q235</accession>
<feature type="domain" description="Knr4/Smi1-like" evidence="1">
    <location>
        <begin position="4"/>
        <end position="132"/>
    </location>
</feature>
<dbReference type="Gene3D" id="3.40.1580.10">
    <property type="entry name" value="SMI1/KNR4-like"/>
    <property type="match status" value="1"/>
</dbReference>
<keyword evidence="3" id="KW-1185">Reference proteome</keyword>
<dbReference type="Pfam" id="PF09346">
    <property type="entry name" value="SMI1_KNR4"/>
    <property type="match status" value="1"/>
</dbReference>
<dbReference type="InterPro" id="IPR018958">
    <property type="entry name" value="Knr4/Smi1-like_dom"/>
</dbReference>
<reference evidence="2 3" key="2">
    <citation type="submission" date="2019-05" db="EMBL/GenBank/DDBJ databases">
        <title>Glycomyces buryatensis sp. nov.</title>
        <authorList>
            <person name="Nikitina E."/>
        </authorList>
    </citation>
    <scope>NUCLEOTIDE SEQUENCE [LARGE SCALE GENOMIC DNA]</scope>
    <source>
        <strain evidence="2 3">18</strain>
    </source>
</reference>
<dbReference type="InterPro" id="IPR037883">
    <property type="entry name" value="Knr4/Smi1-like_sf"/>
</dbReference>
<dbReference type="EMBL" id="STGY01000072">
    <property type="protein sequence ID" value="THV36512.1"/>
    <property type="molecule type" value="Genomic_DNA"/>
</dbReference>
<comment type="caution">
    <text evidence="2">The sequence shown here is derived from an EMBL/GenBank/DDBJ whole genome shotgun (WGS) entry which is preliminary data.</text>
</comment>
<gene>
    <name evidence="2" type="ORF">FAB82_22090</name>
</gene>
<dbReference type="AlphaFoldDB" id="A0A4S8Q235"/>
<evidence type="ECO:0000313" key="2">
    <source>
        <dbReference type="EMBL" id="THV36512.1"/>
    </source>
</evidence>